<proteinExistence type="predicted"/>
<feature type="region of interest" description="Disordered" evidence="1">
    <location>
        <begin position="155"/>
        <end position="193"/>
    </location>
</feature>
<evidence type="ECO:0000313" key="3">
    <source>
        <dbReference type="Proteomes" id="UP000008022"/>
    </source>
</evidence>
<reference evidence="3" key="1">
    <citation type="submission" date="2013-06" db="EMBL/GenBank/DDBJ databases">
        <authorList>
            <person name="Zhao Q."/>
        </authorList>
    </citation>
    <scope>NUCLEOTIDE SEQUENCE</scope>
    <source>
        <strain evidence="3">cv. W1943</strain>
    </source>
</reference>
<reference evidence="2" key="2">
    <citation type="submission" date="2015-06" db="UniProtKB">
        <authorList>
            <consortium name="EnsemblPlants"/>
        </authorList>
    </citation>
    <scope>IDENTIFICATION</scope>
</reference>
<accession>A0A0E0QK58</accession>
<evidence type="ECO:0000256" key="1">
    <source>
        <dbReference type="SAM" id="MobiDB-lite"/>
    </source>
</evidence>
<dbReference type="EnsemblPlants" id="ORUFI08G19860.1">
    <property type="protein sequence ID" value="ORUFI08G19860.1"/>
    <property type="gene ID" value="ORUFI08G19860"/>
</dbReference>
<name>A0A0E0QK58_ORYRU</name>
<evidence type="ECO:0000313" key="2">
    <source>
        <dbReference type="EnsemblPlants" id="ORUFI08G19860.1"/>
    </source>
</evidence>
<dbReference type="HOGENOM" id="CLU_1410888_0_0_1"/>
<keyword evidence="3" id="KW-1185">Reference proteome</keyword>
<dbReference type="AlphaFoldDB" id="A0A0E0QK58"/>
<feature type="compositionally biased region" description="Basic and acidic residues" evidence="1">
    <location>
        <begin position="164"/>
        <end position="193"/>
    </location>
</feature>
<sequence>MGCAVSKGAAVPSLAYEVTTTTSLSLVLAASAYSVLRSASMGAAVVRLDAYEDDGGDDGKKKAVAAARGGGECLSVVVGGGVRLRNIHRCLLFLVSWAVDASTSLGGGKAKTEARARARLRWDPNAAWPHICCNRTNRVNNTDLPATMTRSVFSKNAEASSKGKKFDTPTRVSRQKEAATDANLDDHGAESKR</sequence>
<dbReference type="Gramene" id="ORUFI08G19860.1">
    <property type="protein sequence ID" value="ORUFI08G19860.1"/>
    <property type="gene ID" value="ORUFI08G19860"/>
</dbReference>
<dbReference type="Proteomes" id="UP000008022">
    <property type="component" value="Unassembled WGS sequence"/>
</dbReference>
<protein>
    <submittedName>
        <fullName evidence="2">Uncharacterized protein</fullName>
    </submittedName>
</protein>
<organism evidence="2 3">
    <name type="scientific">Oryza rufipogon</name>
    <name type="common">Brownbeard rice</name>
    <name type="synonym">Asian wild rice</name>
    <dbReference type="NCBI Taxonomy" id="4529"/>
    <lineage>
        <taxon>Eukaryota</taxon>
        <taxon>Viridiplantae</taxon>
        <taxon>Streptophyta</taxon>
        <taxon>Embryophyta</taxon>
        <taxon>Tracheophyta</taxon>
        <taxon>Spermatophyta</taxon>
        <taxon>Magnoliopsida</taxon>
        <taxon>Liliopsida</taxon>
        <taxon>Poales</taxon>
        <taxon>Poaceae</taxon>
        <taxon>BOP clade</taxon>
        <taxon>Oryzoideae</taxon>
        <taxon>Oryzeae</taxon>
        <taxon>Oryzinae</taxon>
        <taxon>Oryza</taxon>
    </lineage>
</organism>